<reference evidence="10" key="1">
    <citation type="journal article" date="2014" name="Int. J. Syst. Evol. Microbiol.">
        <title>Complete genome sequence of Corynebacterium casei LMG S-19264T (=DSM 44701T), isolated from a smear-ripened cheese.</title>
        <authorList>
            <consortium name="US DOE Joint Genome Institute (JGI-PGF)"/>
            <person name="Walter F."/>
            <person name="Albersmeier A."/>
            <person name="Kalinowski J."/>
            <person name="Ruckert C."/>
        </authorList>
    </citation>
    <scope>NUCLEOTIDE SEQUENCE</scope>
    <source>
        <strain evidence="10">CGMCC 1.15448</strain>
    </source>
</reference>
<reference evidence="10" key="2">
    <citation type="submission" date="2020-09" db="EMBL/GenBank/DDBJ databases">
        <authorList>
            <person name="Sun Q."/>
            <person name="Zhou Y."/>
        </authorList>
    </citation>
    <scope>NUCLEOTIDE SEQUENCE</scope>
    <source>
        <strain evidence="10">CGMCC 1.15448</strain>
    </source>
</reference>
<proteinExistence type="predicted"/>
<feature type="domain" description="ABC transporter" evidence="8">
    <location>
        <begin position="343"/>
        <end position="575"/>
    </location>
</feature>
<gene>
    <name evidence="10" type="primary">ygaD</name>
    <name evidence="10" type="ORF">GCM10011511_16020</name>
</gene>
<dbReference type="Gene3D" id="1.20.1560.10">
    <property type="entry name" value="ABC transporter type 1, transmembrane domain"/>
    <property type="match status" value="1"/>
</dbReference>
<organism evidence="10 11">
    <name type="scientific">Puia dinghuensis</name>
    <dbReference type="NCBI Taxonomy" id="1792502"/>
    <lineage>
        <taxon>Bacteria</taxon>
        <taxon>Pseudomonadati</taxon>
        <taxon>Bacteroidota</taxon>
        <taxon>Chitinophagia</taxon>
        <taxon>Chitinophagales</taxon>
        <taxon>Chitinophagaceae</taxon>
        <taxon>Puia</taxon>
    </lineage>
</organism>
<evidence type="ECO:0000313" key="10">
    <source>
        <dbReference type="EMBL" id="GGA93534.1"/>
    </source>
</evidence>
<accession>A0A8J2UBD7</accession>
<feature type="transmembrane region" description="Helical" evidence="7">
    <location>
        <begin position="151"/>
        <end position="184"/>
    </location>
</feature>
<dbReference type="CDD" id="cd03228">
    <property type="entry name" value="ABCC_MRP_Like"/>
    <property type="match status" value="1"/>
</dbReference>
<dbReference type="GO" id="GO:0005886">
    <property type="term" value="C:plasma membrane"/>
    <property type="evidence" value="ECO:0007669"/>
    <property type="project" value="UniProtKB-SubCell"/>
</dbReference>
<dbReference type="SUPFAM" id="SSF90123">
    <property type="entry name" value="ABC transporter transmembrane region"/>
    <property type="match status" value="1"/>
</dbReference>
<dbReference type="InterPro" id="IPR039421">
    <property type="entry name" value="Type_1_exporter"/>
</dbReference>
<evidence type="ECO:0000256" key="3">
    <source>
        <dbReference type="ARBA" id="ARBA00022741"/>
    </source>
</evidence>
<evidence type="ECO:0000259" key="8">
    <source>
        <dbReference type="PROSITE" id="PS50893"/>
    </source>
</evidence>
<dbReference type="AlphaFoldDB" id="A0A8J2UBD7"/>
<keyword evidence="11" id="KW-1185">Reference proteome</keyword>
<evidence type="ECO:0000256" key="4">
    <source>
        <dbReference type="ARBA" id="ARBA00022840"/>
    </source>
</evidence>
<dbReference type="InterPro" id="IPR003593">
    <property type="entry name" value="AAA+_ATPase"/>
</dbReference>
<dbReference type="InterPro" id="IPR017871">
    <property type="entry name" value="ABC_transporter-like_CS"/>
</dbReference>
<keyword evidence="4 10" id="KW-0067">ATP-binding</keyword>
<keyword evidence="6 7" id="KW-0472">Membrane</keyword>
<dbReference type="Proteomes" id="UP000607559">
    <property type="component" value="Unassembled WGS sequence"/>
</dbReference>
<protein>
    <submittedName>
        <fullName evidence="10">Putative multidrug export ATP-binding/permease protein YgaD</fullName>
    </submittedName>
</protein>
<name>A0A8J2UBD7_9BACT</name>
<dbReference type="SMART" id="SM00382">
    <property type="entry name" value="AAA"/>
    <property type="match status" value="1"/>
</dbReference>
<dbReference type="CDD" id="cd07346">
    <property type="entry name" value="ABC_6TM_exporters"/>
    <property type="match status" value="1"/>
</dbReference>
<dbReference type="InterPro" id="IPR027417">
    <property type="entry name" value="P-loop_NTPase"/>
</dbReference>
<evidence type="ECO:0000256" key="7">
    <source>
        <dbReference type="SAM" id="Phobius"/>
    </source>
</evidence>
<evidence type="ECO:0000256" key="2">
    <source>
        <dbReference type="ARBA" id="ARBA00022692"/>
    </source>
</evidence>
<dbReference type="PANTHER" id="PTHR43394">
    <property type="entry name" value="ATP-DEPENDENT PERMEASE MDL1, MITOCHONDRIAL"/>
    <property type="match status" value="1"/>
</dbReference>
<keyword evidence="2 7" id="KW-0812">Transmembrane</keyword>
<evidence type="ECO:0000256" key="5">
    <source>
        <dbReference type="ARBA" id="ARBA00022989"/>
    </source>
</evidence>
<feature type="transmembrane region" description="Helical" evidence="7">
    <location>
        <begin position="27"/>
        <end position="51"/>
    </location>
</feature>
<feature type="domain" description="ABC transmembrane type-1" evidence="9">
    <location>
        <begin position="27"/>
        <end position="309"/>
    </location>
</feature>
<dbReference type="GO" id="GO:0015421">
    <property type="term" value="F:ABC-type oligopeptide transporter activity"/>
    <property type="evidence" value="ECO:0007669"/>
    <property type="project" value="TreeGrafter"/>
</dbReference>
<dbReference type="PROSITE" id="PS00211">
    <property type="entry name" value="ABC_TRANSPORTER_1"/>
    <property type="match status" value="1"/>
</dbReference>
<dbReference type="InterPro" id="IPR003439">
    <property type="entry name" value="ABC_transporter-like_ATP-bd"/>
</dbReference>
<keyword evidence="3" id="KW-0547">Nucleotide-binding</keyword>
<keyword evidence="5 7" id="KW-1133">Transmembrane helix</keyword>
<feature type="transmembrane region" description="Helical" evidence="7">
    <location>
        <begin position="63"/>
        <end position="81"/>
    </location>
</feature>
<comment type="subcellular location">
    <subcellularLocation>
        <location evidence="1">Cell membrane</location>
        <topology evidence="1">Multi-pass membrane protein</topology>
    </subcellularLocation>
</comment>
<dbReference type="EMBL" id="BMJC01000002">
    <property type="protein sequence ID" value="GGA93534.1"/>
    <property type="molecule type" value="Genomic_DNA"/>
</dbReference>
<feature type="transmembrane region" description="Helical" evidence="7">
    <location>
        <begin position="248"/>
        <end position="267"/>
    </location>
</feature>
<comment type="caution">
    <text evidence="10">The sequence shown here is derived from an EMBL/GenBank/DDBJ whole genome shotgun (WGS) entry which is preliminary data.</text>
</comment>
<dbReference type="PANTHER" id="PTHR43394:SF1">
    <property type="entry name" value="ATP-BINDING CASSETTE SUB-FAMILY B MEMBER 10, MITOCHONDRIAL"/>
    <property type="match status" value="1"/>
</dbReference>
<dbReference type="PROSITE" id="PS50893">
    <property type="entry name" value="ABC_TRANSPORTER_2"/>
    <property type="match status" value="1"/>
</dbReference>
<dbReference type="InterPro" id="IPR036640">
    <property type="entry name" value="ABC1_TM_sf"/>
</dbReference>
<evidence type="ECO:0000313" key="11">
    <source>
        <dbReference type="Proteomes" id="UP000607559"/>
    </source>
</evidence>
<evidence type="ECO:0000256" key="6">
    <source>
        <dbReference type="ARBA" id="ARBA00023136"/>
    </source>
</evidence>
<dbReference type="Pfam" id="PF00005">
    <property type="entry name" value="ABC_tran"/>
    <property type="match status" value="1"/>
</dbReference>
<dbReference type="InterPro" id="IPR011527">
    <property type="entry name" value="ABC1_TM_dom"/>
</dbReference>
<evidence type="ECO:0000259" key="9">
    <source>
        <dbReference type="PROSITE" id="PS50929"/>
    </source>
</evidence>
<dbReference type="GO" id="GO:0016887">
    <property type="term" value="F:ATP hydrolysis activity"/>
    <property type="evidence" value="ECO:0007669"/>
    <property type="project" value="InterPro"/>
</dbReference>
<dbReference type="Gene3D" id="3.40.50.300">
    <property type="entry name" value="P-loop containing nucleotide triphosphate hydrolases"/>
    <property type="match status" value="1"/>
</dbReference>
<evidence type="ECO:0000256" key="1">
    <source>
        <dbReference type="ARBA" id="ARBA00004651"/>
    </source>
</evidence>
<dbReference type="Pfam" id="PF00664">
    <property type="entry name" value="ABC_membrane"/>
    <property type="match status" value="1"/>
</dbReference>
<dbReference type="PROSITE" id="PS50929">
    <property type="entry name" value="ABC_TM1F"/>
    <property type="match status" value="1"/>
</dbReference>
<dbReference type="RefSeq" id="WP_188930428.1">
    <property type="nucleotide sequence ID" value="NZ_BMJC01000002.1"/>
</dbReference>
<dbReference type="SUPFAM" id="SSF52540">
    <property type="entry name" value="P-loop containing nucleoside triphosphate hydrolases"/>
    <property type="match status" value="1"/>
</dbReference>
<dbReference type="GO" id="GO:0005524">
    <property type="term" value="F:ATP binding"/>
    <property type="evidence" value="ECO:0007669"/>
    <property type="project" value="UniProtKB-KW"/>
</dbReference>
<sequence>MNVQKRSNWKTARRFLKYLRPYIKQEALFLLVIILGTIAPVLTPFFLKLIVDKIVPAHDLKMLTIILSLWSVVIVVQSLAASGTEYLREWLSAHIGYDMRRDIFLHVIKLPINYFKEKKFGDILHRVNNEVDDIKGIFTGEFVRLLQSSLLLAGITTMILIISLRLFLIVLCLSPCFIFLYLYFNPRNEVQSEDALRAESDLLHYLTDRLKKIALIKIFNGHVAERSAIETKGGILTKKRLIRARTSSTFTGISNFLLLLGPIMILWLGGKSVMSGAMTIGSVIASFQYLNRIFFPLVNLIESQMDLTKAVVSMRRVIEVLDTPAEGRSSHYLENGKRLDGPIEFKNVRFAYGNKLIFEDLNLRLEPGRKYALIGPSGAGKSTLLDLVFRFSSPQSGHIRAGGTDIEEIDLECWRKQIVLVTQERQLLDESIEQNIMYGGISRRDEPNGPSDVISWDLALPILSNDLKENLGKNSQRVSGGEAQRIALARAVFKNADIILLDEATSAIDLISEARILSHLLKIWKDKTVVLVSHSLTTVKFMDELICLDKGKIIETGTYQRSMEVKGQVWKLMGDQVK</sequence>